<keyword evidence="2 4" id="KW-0808">Transferase</keyword>
<evidence type="ECO:0000256" key="3">
    <source>
        <dbReference type="SAM" id="MobiDB-lite"/>
    </source>
</evidence>
<dbReference type="EMBL" id="ML992501">
    <property type="protein sequence ID" value="KAF2228026.1"/>
    <property type="molecule type" value="Genomic_DNA"/>
</dbReference>
<evidence type="ECO:0000256" key="1">
    <source>
        <dbReference type="ARBA" id="ARBA00022676"/>
    </source>
</evidence>
<dbReference type="GO" id="GO:0034605">
    <property type="term" value="P:cellular response to heat"/>
    <property type="evidence" value="ECO:0007669"/>
    <property type="project" value="TreeGrafter"/>
</dbReference>
<evidence type="ECO:0000256" key="2">
    <source>
        <dbReference type="ARBA" id="ARBA00022679"/>
    </source>
</evidence>
<sequence length="534" mass="60064">METHKKAENPQEPAEPRLIVVSNRLPITIKKDSKGKGYTLTASSGGLVSGMAGCLKDRKYKWYGWPGLQLPPEEVNAVSAQLEEKHNARPIFLPDKLADLHYNGFSNEILWPLVHYHPGEATFEQSNYEAYETVNHIFAERIVGGLEDGDTVWVHDYHLMLLPLFLREKAVEKGLNIKIGFFLHTPFPSAEAYRNLPCRVLVLEGLLAADLVGFHTHDYAKHFIYACHLLLKATMGTKFVEHNNRKTAIGSFPIGIDPEKFAKSLVDPKTEMYLARYQEHFKGVTTIIGCDRLDYIKGIPHKLHAFQYLLETNPELIGKVKLVQIAVPSREDVPEYQALKRRINELAGLINATYGTIDFNPVHLKHTSCGQEELTALFAASDICLVSSTRDGMNLVAYEYVACQAENHGVLVLSEFAGCAQSFAGGAIVCNPWNTGQLADALLEAIQMNDAEKSERHQCLWNYIHRYTSKWWGREFLAMLDEVTAQASGELEIHPMDMSRKLIIEAIDREKGSIPHVPRKKSTPQKKAVDTPHL</sequence>
<dbReference type="Gene3D" id="3.40.50.2000">
    <property type="entry name" value="Glycogen Phosphorylase B"/>
    <property type="match status" value="2"/>
</dbReference>
<dbReference type="CDD" id="cd03788">
    <property type="entry name" value="GT20_TPS"/>
    <property type="match status" value="1"/>
</dbReference>
<dbReference type="AlphaFoldDB" id="A0A6A6GQJ3"/>
<evidence type="ECO:0000313" key="4">
    <source>
        <dbReference type="EMBL" id="KAF2228026.1"/>
    </source>
</evidence>
<protein>
    <submittedName>
        <fullName evidence="4">Glycosyl transferase</fullName>
    </submittedName>
</protein>
<dbReference type="GO" id="GO:0005829">
    <property type="term" value="C:cytosol"/>
    <property type="evidence" value="ECO:0007669"/>
    <property type="project" value="TreeGrafter"/>
</dbReference>
<dbReference type="GO" id="GO:0005946">
    <property type="term" value="C:alpha,alpha-trehalose-phosphate synthase complex (UDP-forming)"/>
    <property type="evidence" value="ECO:0007669"/>
    <property type="project" value="TreeGrafter"/>
</dbReference>
<proteinExistence type="predicted"/>
<dbReference type="GO" id="GO:0005992">
    <property type="term" value="P:trehalose biosynthetic process"/>
    <property type="evidence" value="ECO:0007669"/>
    <property type="project" value="InterPro"/>
</dbReference>
<organism evidence="4 5">
    <name type="scientific">Elsinoe ampelina</name>
    <dbReference type="NCBI Taxonomy" id="302913"/>
    <lineage>
        <taxon>Eukaryota</taxon>
        <taxon>Fungi</taxon>
        <taxon>Dikarya</taxon>
        <taxon>Ascomycota</taxon>
        <taxon>Pezizomycotina</taxon>
        <taxon>Dothideomycetes</taxon>
        <taxon>Dothideomycetidae</taxon>
        <taxon>Myriangiales</taxon>
        <taxon>Elsinoaceae</taxon>
        <taxon>Elsinoe</taxon>
    </lineage>
</organism>
<dbReference type="PANTHER" id="PTHR10788">
    <property type="entry name" value="TREHALOSE-6-PHOSPHATE SYNTHASE"/>
    <property type="match status" value="1"/>
</dbReference>
<dbReference type="SUPFAM" id="SSF53756">
    <property type="entry name" value="UDP-Glycosyltransferase/glycogen phosphorylase"/>
    <property type="match status" value="1"/>
</dbReference>
<dbReference type="OrthoDB" id="755951at2759"/>
<evidence type="ECO:0000313" key="5">
    <source>
        <dbReference type="Proteomes" id="UP000799538"/>
    </source>
</evidence>
<feature type="region of interest" description="Disordered" evidence="3">
    <location>
        <begin position="513"/>
        <end position="534"/>
    </location>
</feature>
<accession>A0A6A6GQJ3</accession>
<reference evidence="5" key="1">
    <citation type="journal article" date="2020" name="Stud. Mycol.">
        <title>101 Dothideomycetes genomes: A test case for predicting lifestyles and emergence of pathogens.</title>
        <authorList>
            <person name="Haridas S."/>
            <person name="Albert R."/>
            <person name="Binder M."/>
            <person name="Bloem J."/>
            <person name="LaButti K."/>
            <person name="Salamov A."/>
            <person name="Andreopoulos B."/>
            <person name="Baker S."/>
            <person name="Barry K."/>
            <person name="Bills G."/>
            <person name="Bluhm B."/>
            <person name="Cannon C."/>
            <person name="Castanera R."/>
            <person name="Culley D."/>
            <person name="Daum C."/>
            <person name="Ezra D."/>
            <person name="Gonzalez J."/>
            <person name="Henrissat B."/>
            <person name="Kuo A."/>
            <person name="Liang C."/>
            <person name="Lipzen A."/>
            <person name="Lutzoni F."/>
            <person name="Magnuson J."/>
            <person name="Mondo S."/>
            <person name="Nolan M."/>
            <person name="Ohm R."/>
            <person name="Pangilinan J."/>
            <person name="Park H.-J."/>
            <person name="Ramirez L."/>
            <person name="Alfaro M."/>
            <person name="Sun H."/>
            <person name="Tritt A."/>
            <person name="Yoshinaga Y."/>
            <person name="Zwiers L.-H."/>
            <person name="Turgeon B."/>
            <person name="Goodwin S."/>
            <person name="Spatafora J."/>
            <person name="Crous P."/>
            <person name="Grigoriev I."/>
        </authorList>
    </citation>
    <scope>NUCLEOTIDE SEQUENCE [LARGE SCALE GENOMIC DNA]</scope>
    <source>
        <strain evidence="5">CECT 20119</strain>
    </source>
</reference>
<keyword evidence="1" id="KW-0328">Glycosyltransferase</keyword>
<dbReference type="FunFam" id="3.40.50.2000:FF:000010">
    <property type="entry name" value="Alpha,alpha-trehalose-phosphate synthase"/>
    <property type="match status" value="1"/>
</dbReference>
<dbReference type="GO" id="GO:0003825">
    <property type="term" value="F:alpha,alpha-trehalose-phosphate synthase (UDP-forming) activity"/>
    <property type="evidence" value="ECO:0007669"/>
    <property type="project" value="TreeGrafter"/>
</dbReference>
<keyword evidence="5" id="KW-1185">Reference proteome</keyword>
<name>A0A6A6GQJ3_9PEZI</name>
<gene>
    <name evidence="4" type="ORF">BDZ85DRAFT_11095</name>
</gene>
<dbReference type="Pfam" id="PF00982">
    <property type="entry name" value="Glyco_transf_20"/>
    <property type="match status" value="1"/>
</dbReference>
<dbReference type="Proteomes" id="UP000799538">
    <property type="component" value="Unassembled WGS sequence"/>
</dbReference>
<dbReference type="PANTHER" id="PTHR10788:SF75">
    <property type="entry name" value="SYNTHASE SUBUNIT OF TREHALOSE-6-PHOSPHATE SYNTHASE_PHOSPHATASE COMPLEX (EUROFUNG)"/>
    <property type="match status" value="1"/>
</dbReference>
<dbReference type="GO" id="GO:0004805">
    <property type="term" value="F:trehalose-phosphatase activity"/>
    <property type="evidence" value="ECO:0007669"/>
    <property type="project" value="TreeGrafter"/>
</dbReference>
<dbReference type="InterPro" id="IPR001830">
    <property type="entry name" value="Glyco_trans_20"/>
</dbReference>